<name>A0A1B7MFE3_9AGAM</name>
<dbReference type="Proteomes" id="UP000092154">
    <property type="component" value="Unassembled WGS sequence"/>
</dbReference>
<protein>
    <recommendedName>
        <fullName evidence="6">MYND-type domain-containing protein</fullName>
    </recommendedName>
</protein>
<keyword evidence="3" id="KW-0862">Zinc</keyword>
<evidence type="ECO:0000256" key="1">
    <source>
        <dbReference type="ARBA" id="ARBA00022723"/>
    </source>
</evidence>
<dbReference type="AlphaFoldDB" id="A0A1B7MFE3"/>
<evidence type="ECO:0000256" key="4">
    <source>
        <dbReference type="PROSITE-ProRule" id="PRU00134"/>
    </source>
</evidence>
<reference evidence="7 8" key="1">
    <citation type="submission" date="2016-06" db="EMBL/GenBank/DDBJ databases">
        <title>Comparative genomics of the ectomycorrhizal sister species Rhizopogon vinicolor and Rhizopogon vesiculosus (Basidiomycota: Boletales) reveals a divergence of the mating type B locus.</title>
        <authorList>
            <consortium name="DOE Joint Genome Institute"/>
            <person name="Mujic A.B."/>
            <person name="Kuo A."/>
            <person name="Tritt A."/>
            <person name="Lipzen A."/>
            <person name="Chen C."/>
            <person name="Johnson J."/>
            <person name="Sharma A."/>
            <person name="Barry K."/>
            <person name="Grigoriev I.V."/>
            <person name="Spatafora J.W."/>
        </authorList>
    </citation>
    <scope>NUCLEOTIDE SEQUENCE [LARGE SCALE GENOMIC DNA]</scope>
    <source>
        <strain evidence="7 8">AM-OR11-026</strain>
    </source>
</reference>
<gene>
    <name evidence="7" type="ORF">K503DRAFT_777696</name>
</gene>
<sequence length="239" mass="26918">MKCSECKSVWYCSKECQKKYWPTHKPKCQNELKCTSGILVKLVAAFYANQELMAGLQLAVILACDLLNNPRLGIDIPFLERVDIALEPSELGHFVAPFLDGETIPKKLQGMVQLNTITPWDMTTDSPLTLSRLRTWHEARAKANARGFTKNRVGLVEFINSGENAGSLIFTGEMLMPNECLQVARKRKPFEFVSVLTGFRFKKHMVASTCLECVHFPHSPAVSTHGPSRSRLLYKDRST</sequence>
<dbReference type="OrthoDB" id="341421at2759"/>
<feature type="region of interest" description="Disordered" evidence="5">
    <location>
        <begin position="220"/>
        <end position="239"/>
    </location>
</feature>
<dbReference type="GO" id="GO:0008270">
    <property type="term" value="F:zinc ion binding"/>
    <property type="evidence" value="ECO:0007669"/>
    <property type="project" value="UniProtKB-KW"/>
</dbReference>
<feature type="domain" description="MYND-type" evidence="6">
    <location>
        <begin position="1"/>
        <end position="28"/>
    </location>
</feature>
<evidence type="ECO:0000256" key="5">
    <source>
        <dbReference type="SAM" id="MobiDB-lite"/>
    </source>
</evidence>
<keyword evidence="2 4" id="KW-0863">Zinc-finger</keyword>
<keyword evidence="8" id="KW-1185">Reference proteome</keyword>
<evidence type="ECO:0000256" key="3">
    <source>
        <dbReference type="ARBA" id="ARBA00022833"/>
    </source>
</evidence>
<organism evidence="7 8">
    <name type="scientific">Rhizopogon vinicolor AM-OR11-026</name>
    <dbReference type="NCBI Taxonomy" id="1314800"/>
    <lineage>
        <taxon>Eukaryota</taxon>
        <taxon>Fungi</taxon>
        <taxon>Dikarya</taxon>
        <taxon>Basidiomycota</taxon>
        <taxon>Agaricomycotina</taxon>
        <taxon>Agaricomycetes</taxon>
        <taxon>Agaricomycetidae</taxon>
        <taxon>Boletales</taxon>
        <taxon>Suillineae</taxon>
        <taxon>Rhizopogonaceae</taxon>
        <taxon>Rhizopogon</taxon>
    </lineage>
</organism>
<evidence type="ECO:0000259" key="6">
    <source>
        <dbReference type="PROSITE" id="PS50865"/>
    </source>
</evidence>
<dbReference type="Gene3D" id="6.10.140.2220">
    <property type="match status" value="1"/>
</dbReference>
<accession>A0A1B7MFE3</accession>
<dbReference type="Pfam" id="PF26632">
    <property type="entry name" value="DUF8205"/>
    <property type="match status" value="1"/>
</dbReference>
<dbReference type="InParanoid" id="A0A1B7MFE3"/>
<dbReference type="STRING" id="1314800.A0A1B7MFE3"/>
<proteinExistence type="predicted"/>
<evidence type="ECO:0000256" key="2">
    <source>
        <dbReference type="ARBA" id="ARBA00022771"/>
    </source>
</evidence>
<dbReference type="InterPro" id="IPR002893">
    <property type="entry name" value="Znf_MYND"/>
</dbReference>
<evidence type="ECO:0000313" key="7">
    <source>
        <dbReference type="EMBL" id="OAX31310.1"/>
    </source>
</evidence>
<dbReference type="PROSITE" id="PS50865">
    <property type="entry name" value="ZF_MYND_2"/>
    <property type="match status" value="1"/>
</dbReference>
<dbReference type="Pfam" id="PF01753">
    <property type="entry name" value="zf-MYND"/>
    <property type="match status" value="1"/>
</dbReference>
<dbReference type="InterPro" id="IPR058518">
    <property type="entry name" value="DUF8205"/>
</dbReference>
<keyword evidence="1" id="KW-0479">Metal-binding</keyword>
<dbReference type="SUPFAM" id="SSF144232">
    <property type="entry name" value="HIT/MYND zinc finger-like"/>
    <property type="match status" value="1"/>
</dbReference>
<evidence type="ECO:0000313" key="8">
    <source>
        <dbReference type="Proteomes" id="UP000092154"/>
    </source>
</evidence>
<dbReference type="EMBL" id="KV449463">
    <property type="protein sequence ID" value="OAX31310.1"/>
    <property type="molecule type" value="Genomic_DNA"/>
</dbReference>